<evidence type="ECO:0000313" key="1">
    <source>
        <dbReference type="EMBL" id="GAA0468990.1"/>
    </source>
</evidence>
<dbReference type="SUPFAM" id="SSF69118">
    <property type="entry name" value="AhpD-like"/>
    <property type="match status" value="1"/>
</dbReference>
<gene>
    <name evidence="1" type="ORF">GCM10009096_07400</name>
</gene>
<accession>A0ABP3K118</accession>
<proteinExistence type="predicted"/>
<evidence type="ECO:0000313" key="2">
    <source>
        <dbReference type="Proteomes" id="UP001500713"/>
    </source>
</evidence>
<dbReference type="PANTHER" id="PTHR35446:SF3">
    <property type="entry name" value="CMD DOMAIN-CONTAINING PROTEIN"/>
    <property type="match status" value="1"/>
</dbReference>
<dbReference type="Proteomes" id="UP001500713">
    <property type="component" value="Unassembled WGS sequence"/>
</dbReference>
<dbReference type="InterPro" id="IPR029032">
    <property type="entry name" value="AhpD-like"/>
</dbReference>
<reference evidence="2" key="1">
    <citation type="journal article" date="2019" name="Int. J. Syst. Evol. Microbiol.">
        <title>The Global Catalogue of Microorganisms (GCM) 10K type strain sequencing project: providing services to taxonomists for standard genome sequencing and annotation.</title>
        <authorList>
            <consortium name="The Broad Institute Genomics Platform"/>
            <consortium name="The Broad Institute Genome Sequencing Center for Infectious Disease"/>
            <person name="Wu L."/>
            <person name="Ma J."/>
        </authorList>
    </citation>
    <scope>NUCLEOTIDE SEQUENCE [LARGE SCALE GENOMIC DNA]</scope>
    <source>
        <strain evidence="2">JCM 14162</strain>
    </source>
</reference>
<name>A0ABP3K118_9SPHN</name>
<comment type="caution">
    <text evidence="1">The sequence shown here is derived from an EMBL/GenBank/DDBJ whole genome shotgun (WGS) entry which is preliminary data.</text>
</comment>
<sequence>MTRLTKHTVETAPDGAKDTLAQTEKTFGFAPGLFQVMAGAPQLLQTYNVIHQAFQKTSFNARELTVVWQTINVEHECTYCVPAHTALAGMMNVDPELNDALRNEAPLNDAKLEALRTFTLLVVRNRGHVAQTDLEAFYAAGYGEQQVLEVILGVAQKVISNYTNHIAQTPVDPAFTKFTWTRSSAEAA</sequence>
<dbReference type="EMBL" id="BAAAEM010000002">
    <property type="protein sequence ID" value="GAA0468990.1"/>
    <property type="molecule type" value="Genomic_DNA"/>
</dbReference>
<organism evidence="1 2">
    <name type="scientific">Parasphingorhabdus litoris</name>
    <dbReference type="NCBI Taxonomy" id="394733"/>
    <lineage>
        <taxon>Bacteria</taxon>
        <taxon>Pseudomonadati</taxon>
        <taxon>Pseudomonadota</taxon>
        <taxon>Alphaproteobacteria</taxon>
        <taxon>Sphingomonadales</taxon>
        <taxon>Sphingomonadaceae</taxon>
        <taxon>Parasphingorhabdus</taxon>
    </lineage>
</organism>
<dbReference type="Gene3D" id="1.20.1290.10">
    <property type="entry name" value="AhpD-like"/>
    <property type="match status" value="1"/>
</dbReference>
<protein>
    <submittedName>
        <fullName evidence="1">Carboxymuconolactone decarboxylase family protein</fullName>
    </submittedName>
</protein>
<dbReference type="PANTHER" id="PTHR35446">
    <property type="entry name" value="SI:CH211-175M2.5"/>
    <property type="match status" value="1"/>
</dbReference>
<keyword evidence="2" id="KW-1185">Reference proteome</keyword>
<dbReference type="RefSeq" id="WP_229953748.1">
    <property type="nucleotide sequence ID" value="NZ_BAAAEM010000002.1"/>
</dbReference>